<feature type="repeat" description="WD" evidence="3">
    <location>
        <begin position="239"/>
        <end position="280"/>
    </location>
</feature>
<dbReference type="OrthoDB" id="19944at2759"/>
<comment type="similarity">
    <text evidence="1">Belongs to the WD repeat L(2)GL family.</text>
</comment>
<name>A0A8H5GP78_9AGAR</name>
<reference evidence="6 7" key="1">
    <citation type="journal article" date="2020" name="ISME J.">
        <title>Uncovering the hidden diversity of litter-decomposition mechanisms in mushroom-forming fungi.</title>
        <authorList>
            <person name="Floudas D."/>
            <person name="Bentzer J."/>
            <person name="Ahren D."/>
            <person name="Johansson T."/>
            <person name="Persson P."/>
            <person name="Tunlid A."/>
        </authorList>
    </citation>
    <scope>NUCLEOTIDE SEQUENCE [LARGE SCALE GENOMIC DNA]</scope>
    <source>
        <strain evidence="6 7">CBS 291.85</strain>
    </source>
</reference>
<dbReference type="GO" id="GO:0006893">
    <property type="term" value="P:Golgi to plasma membrane transport"/>
    <property type="evidence" value="ECO:0007669"/>
    <property type="project" value="TreeGrafter"/>
</dbReference>
<comment type="caution">
    <text evidence="6">The sequence shown here is derived from an EMBL/GenBank/DDBJ whole genome shotgun (WGS) entry which is preliminary data.</text>
</comment>
<accession>A0A8H5GP78</accession>
<dbReference type="Pfam" id="PF00400">
    <property type="entry name" value="WD40"/>
    <property type="match status" value="1"/>
</dbReference>
<dbReference type="InterPro" id="IPR015943">
    <property type="entry name" value="WD40/YVTN_repeat-like_dom_sf"/>
</dbReference>
<dbReference type="GO" id="GO:0019905">
    <property type="term" value="F:syntaxin binding"/>
    <property type="evidence" value="ECO:0007669"/>
    <property type="project" value="TreeGrafter"/>
</dbReference>
<dbReference type="GO" id="GO:0045159">
    <property type="term" value="F:myosin II binding"/>
    <property type="evidence" value="ECO:0007669"/>
    <property type="project" value="TreeGrafter"/>
</dbReference>
<dbReference type="GO" id="GO:0005737">
    <property type="term" value="C:cytoplasm"/>
    <property type="evidence" value="ECO:0007669"/>
    <property type="project" value="TreeGrafter"/>
</dbReference>
<evidence type="ECO:0000259" key="5">
    <source>
        <dbReference type="Pfam" id="PF08596"/>
    </source>
</evidence>
<evidence type="ECO:0000256" key="4">
    <source>
        <dbReference type="SAM" id="MobiDB-lite"/>
    </source>
</evidence>
<evidence type="ECO:0000313" key="6">
    <source>
        <dbReference type="EMBL" id="KAF5368577.1"/>
    </source>
</evidence>
<dbReference type="AlphaFoldDB" id="A0A8H5GP78"/>
<evidence type="ECO:0000313" key="7">
    <source>
        <dbReference type="Proteomes" id="UP000559256"/>
    </source>
</evidence>
<dbReference type="PROSITE" id="PS50082">
    <property type="entry name" value="WD_REPEATS_2"/>
    <property type="match status" value="1"/>
</dbReference>
<feature type="compositionally biased region" description="Basic and acidic residues" evidence="4">
    <location>
        <begin position="446"/>
        <end position="460"/>
    </location>
</feature>
<dbReference type="PANTHER" id="PTHR10241:SF25">
    <property type="entry name" value="TOMOSYN, ISOFORM C"/>
    <property type="match status" value="1"/>
</dbReference>
<dbReference type="EMBL" id="JAACJM010000015">
    <property type="protein sequence ID" value="KAF5368577.1"/>
    <property type="molecule type" value="Genomic_DNA"/>
</dbReference>
<gene>
    <name evidence="6" type="ORF">D9758_002181</name>
</gene>
<evidence type="ECO:0000256" key="3">
    <source>
        <dbReference type="PROSITE-ProRule" id="PRU00221"/>
    </source>
</evidence>
<dbReference type="PANTHER" id="PTHR10241">
    <property type="entry name" value="LETHAL 2 GIANT LARVAE PROTEIN"/>
    <property type="match status" value="1"/>
</dbReference>
<dbReference type="InterPro" id="IPR001680">
    <property type="entry name" value="WD40_rpt"/>
</dbReference>
<dbReference type="Gene3D" id="2.130.10.10">
    <property type="entry name" value="YVTN repeat-like/Quinoprotein amine dehydrogenase"/>
    <property type="match status" value="3"/>
</dbReference>
<keyword evidence="7" id="KW-1185">Reference proteome</keyword>
<keyword evidence="2" id="KW-0268">Exocytosis</keyword>
<dbReference type="SUPFAM" id="SSF69322">
    <property type="entry name" value="Tricorn protease domain 2"/>
    <property type="match status" value="1"/>
</dbReference>
<dbReference type="GO" id="GO:0005886">
    <property type="term" value="C:plasma membrane"/>
    <property type="evidence" value="ECO:0007669"/>
    <property type="project" value="TreeGrafter"/>
</dbReference>
<organism evidence="6 7">
    <name type="scientific">Tetrapyrgos nigripes</name>
    <dbReference type="NCBI Taxonomy" id="182062"/>
    <lineage>
        <taxon>Eukaryota</taxon>
        <taxon>Fungi</taxon>
        <taxon>Dikarya</taxon>
        <taxon>Basidiomycota</taxon>
        <taxon>Agaricomycotina</taxon>
        <taxon>Agaricomycetes</taxon>
        <taxon>Agaricomycetidae</taxon>
        <taxon>Agaricales</taxon>
        <taxon>Marasmiineae</taxon>
        <taxon>Marasmiaceae</taxon>
        <taxon>Tetrapyrgos</taxon>
    </lineage>
</organism>
<evidence type="ECO:0000256" key="2">
    <source>
        <dbReference type="ARBA" id="ARBA00022483"/>
    </source>
</evidence>
<dbReference type="Pfam" id="PF08596">
    <property type="entry name" value="Lgl_C"/>
    <property type="match status" value="1"/>
</dbReference>
<feature type="region of interest" description="Disordered" evidence="4">
    <location>
        <begin position="994"/>
        <end position="1021"/>
    </location>
</feature>
<dbReference type="GO" id="GO:0005096">
    <property type="term" value="F:GTPase activator activity"/>
    <property type="evidence" value="ECO:0007669"/>
    <property type="project" value="TreeGrafter"/>
</dbReference>
<keyword evidence="3" id="KW-0853">WD repeat</keyword>
<dbReference type="SUPFAM" id="SSF50978">
    <property type="entry name" value="WD40 repeat-like"/>
    <property type="match status" value="1"/>
</dbReference>
<feature type="compositionally biased region" description="Polar residues" evidence="4">
    <location>
        <begin position="1000"/>
        <end position="1013"/>
    </location>
</feature>
<dbReference type="InterPro" id="IPR013905">
    <property type="entry name" value="Lgl_C_dom"/>
</dbReference>
<feature type="region of interest" description="Disordered" evidence="4">
    <location>
        <begin position="445"/>
        <end position="467"/>
    </location>
</feature>
<sequence>MFLKRHDHGTIDLSLDVRDQQYWNPAALRSLEHALNVSALAFEPICGLLAVGTSDGTITLIGRPGVEVTLTLPDPLSVKSLHISAPTFKLVCLDARSQLHVWDLSYFGRPKYETSARFDQANSLTISPSHAHAFVSLQSGEIRTYDLACLRKSPYSMPNLWALYAEKMTASGLPDASNPTSSIAFETVVHPRNLNLLFIVYGGGIVLSDLTARGIIRVYELVLPPGAPGGAGYGAPDILTQRRPEVTCMTIHPSGHFFAVGYGDGTIAFWAVEDEDQPILVRTLDDSDVNIVNAVELESRLAEAKSQGHDRGYDREPIFKLAWCSFENSSDPRGGNTALVILGGLGPSSASGVSVHWLPAFNPAEPPATASTALHPAIRSAMRDSVEPSQTYFYYVEGVVQDFLLVPRNNPHFAGARDPIAILLTRESVGNTRVVDAFQFPPVLQRPEEDTFESKDKDGENPDNDTLADLASTLQAMTVNDDPQQLHLPSCLSNASSGMHSGRLYTLDREAYQKFISGYSGETNILPLNAGFAWCDQKESGMSKYQPARVLITSHLNRSVQMWDVSPQLLLSARPTPVQYRFPHPLPQLRIDLEPILTDAIVMKRLSKSDSNVQSLEFAPDSLDCVIILTTGEILVESLKSSTGEQHLNYLEVEDEELISLQHLPSIPSSRYFPVLLLSPHKGRVTACGLLAAAYEDGSLYVVDFRNCQIIFRLDAKAKRRHSSLFSHHAENDSIIQLLWTVSPTASDPVLHVRLVSARESGSSEVFTLQQSQDSSWSCTGEPVKLDLPAHLTGLFVIDKKKGTQYHANRRRLNESRISPPTDGPQALLVAVGAKGARSHVDLDGPRIGKVDWSSKMGKVLSVQIVERLGSHALVVFTEHQEACAYSLPDLEPMHTLSLPVVSTLPLSVDYTGDFIAWGKHPQSGIIQRATYGTLFNFHRVNTLPDIDLLSTKPVVPAQPQTVSVGPASLLGSWFNFSGGTMTGEQIDALLGGPDRPKIQLQQKPTTSGPPGTQASQAKAEAAAAQSNLYSRLTSALGERGEALGDLEDRFNSLEQGSRSMVDQAKKLAAEQTARNWFKFS</sequence>
<dbReference type="CDD" id="cd15873">
    <property type="entry name" value="R-SNARE_STXBP5_6"/>
    <property type="match status" value="1"/>
</dbReference>
<evidence type="ECO:0000256" key="1">
    <source>
        <dbReference type="ARBA" id="ARBA00008070"/>
    </source>
</evidence>
<dbReference type="Proteomes" id="UP000559256">
    <property type="component" value="Unassembled WGS sequence"/>
</dbReference>
<protein>
    <recommendedName>
        <fullName evidence="5">Lethal giant larvae (Lgl)-like C-terminal domain-containing protein</fullName>
    </recommendedName>
</protein>
<dbReference type="InterPro" id="IPR036322">
    <property type="entry name" value="WD40_repeat_dom_sf"/>
</dbReference>
<feature type="domain" description="Lethal giant larvae (Lgl)-like C-terminal" evidence="5">
    <location>
        <begin position="613"/>
        <end position="998"/>
    </location>
</feature>
<dbReference type="GO" id="GO:0006887">
    <property type="term" value="P:exocytosis"/>
    <property type="evidence" value="ECO:0007669"/>
    <property type="project" value="UniProtKB-KW"/>
</dbReference>
<proteinExistence type="inferred from homology"/>
<dbReference type="SMART" id="SM00320">
    <property type="entry name" value="WD40"/>
    <property type="match status" value="5"/>
</dbReference>